<organism evidence="3 4">
    <name type="scientific">Adhaeribacter terreus</name>
    <dbReference type="NCBI Taxonomy" id="529703"/>
    <lineage>
        <taxon>Bacteria</taxon>
        <taxon>Pseudomonadati</taxon>
        <taxon>Bacteroidota</taxon>
        <taxon>Cytophagia</taxon>
        <taxon>Cytophagales</taxon>
        <taxon>Hymenobacteraceae</taxon>
        <taxon>Adhaeribacter</taxon>
    </lineage>
</organism>
<dbReference type="EMBL" id="JBHSKT010000001">
    <property type="protein sequence ID" value="MFC5269160.1"/>
    <property type="molecule type" value="Genomic_DNA"/>
</dbReference>
<keyword evidence="4" id="KW-1185">Reference proteome</keyword>
<evidence type="ECO:0000256" key="2">
    <source>
        <dbReference type="SAM" id="Phobius"/>
    </source>
</evidence>
<name>A0ABW0E7X5_9BACT</name>
<protein>
    <submittedName>
        <fullName evidence="3">Tol-pal system YbgF family protein</fullName>
    </submittedName>
</protein>
<dbReference type="RefSeq" id="WP_378015544.1">
    <property type="nucleotide sequence ID" value="NZ_JBHSKT010000001.1"/>
</dbReference>
<dbReference type="PROSITE" id="PS50005">
    <property type="entry name" value="TPR"/>
    <property type="match status" value="1"/>
</dbReference>
<dbReference type="Pfam" id="PF13174">
    <property type="entry name" value="TPR_6"/>
    <property type="match status" value="1"/>
</dbReference>
<dbReference type="SUPFAM" id="SSF48452">
    <property type="entry name" value="TPR-like"/>
    <property type="match status" value="1"/>
</dbReference>
<keyword evidence="2" id="KW-0472">Membrane</keyword>
<evidence type="ECO:0000313" key="4">
    <source>
        <dbReference type="Proteomes" id="UP001596161"/>
    </source>
</evidence>
<dbReference type="Gene3D" id="1.25.40.10">
    <property type="entry name" value="Tetratricopeptide repeat domain"/>
    <property type="match status" value="1"/>
</dbReference>
<proteinExistence type="predicted"/>
<feature type="repeat" description="TPR" evidence="1">
    <location>
        <begin position="111"/>
        <end position="144"/>
    </location>
</feature>
<dbReference type="SMART" id="SM00028">
    <property type="entry name" value="TPR"/>
    <property type="match status" value="2"/>
</dbReference>
<gene>
    <name evidence="3" type="ORF">ACFPIB_00975</name>
</gene>
<dbReference type="Proteomes" id="UP001596161">
    <property type="component" value="Unassembled WGS sequence"/>
</dbReference>
<sequence>MASGTPIIRQINWLALAFQLCVFVAMVFLFQFLQVGAPSLMAIAAYLVLVYFLRFFLAKYHRYGMMFIKRNDFEHAIPYFESSYAYFQEKPWLDRFRAIFLLSSSRISYKEMALVNIAYCYSQLGNGAQAKAYYEQALKEFPDSAIAKAGLNMMNAAGKEEAE</sequence>
<feature type="transmembrane region" description="Helical" evidence="2">
    <location>
        <begin position="39"/>
        <end position="57"/>
    </location>
</feature>
<keyword evidence="2" id="KW-1133">Transmembrane helix</keyword>
<evidence type="ECO:0000256" key="1">
    <source>
        <dbReference type="PROSITE-ProRule" id="PRU00339"/>
    </source>
</evidence>
<evidence type="ECO:0000313" key="3">
    <source>
        <dbReference type="EMBL" id="MFC5269160.1"/>
    </source>
</evidence>
<dbReference type="InterPro" id="IPR019734">
    <property type="entry name" value="TPR_rpt"/>
</dbReference>
<accession>A0ABW0E7X5</accession>
<reference evidence="4" key="1">
    <citation type="journal article" date="2019" name="Int. J. Syst. Evol. Microbiol.">
        <title>The Global Catalogue of Microorganisms (GCM) 10K type strain sequencing project: providing services to taxonomists for standard genome sequencing and annotation.</title>
        <authorList>
            <consortium name="The Broad Institute Genomics Platform"/>
            <consortium name="The Broad Institute Genome Sequencing Center for Infectious Disease"/>
            <person name="Wu L."/>
            <person name="Ma J."/>
        </authorList>
    </citation>
    <scope>NUCLEOTIDE SEQUENCE [LARGE SCALE GENOMIC DNA]</scope>
    <source>
        <strain evidence="4">KACC 12602</strain>
    </source>
</reference>
<keyword evidence="1" id="KW-0802">TPR repeat</keyword>
<comment type="caution">
    <text evidence="3">The sequence shown here is derived from an EMBL/GenBank/DDBJ whole genome shotgun (WGS) entry which is preliminary data.</text>
</comment>
<keyword evidence="2" id="KW-0812">Transmembrane</keyword>
<dbReference type="InterPro" id="IPR011990">
    <property type="entry name" value="TPR-like_helical_dom_sf"/>
</dbReference>
<feature type="transmembrane region" description="Helical" evidence="2">
    <location>
        <begin position="12"/>
        <end position="33"/>
    </location>
</feature>